<dbReference type="PANTHER" id="PTHR31150:SF32">
    <property type="entry name" value="RING_U-BOX SUPERFAMILY PROTEIN"/>
    <property type="match status" value="1"/>
</dbReference>
<protein>
    <recommendedName>
        <fullName evidence="3">RING-type domain-containing protein</fullName>
    </recommendedName>
</protein>
<dbReference type="SUPFAM" id="SSF57850">
    <property type="entry name" value="RING/U-box"/>
    <property type="match status" value="1"/>
</dbReference>
<evidence type="ECO:0000256" key="2">
    <source>
        <dbReference type="SAM" id="MobiDB-lite"/>
    </source>
</evidence>
<comment type="caution">
    <text evidence="4">The sequence shown here is derived from an EMBL/GenBank/DDBJ whole genome shotgun (WGS) entry which is preliminary data.</text>
</comment>
<evidence type="ECO:0000313" key="5">
    <source>
        <dbReference type="Proteomes" id="UP000886520"/>
    </source>
</evidence>
<keyword evidence="1" id="KW-0863">Zinc-finger</keyword>
<keyword evidence="1" id="KW-0479">Metal-binding</keyword>
<dbReference type="GO" id="GO:0008270">
    <property type="term" value="F:zinc ion binding"/>
    <property type="evidence" value="ECO:0007669"/>
    <property type="project" value="UniProtKB-KW"/>
</dbReference>
<feature type="domain" description="RING-type" evidence="3">
    <location>
        <begin position="92"/>
        <end position="152"/>
    </location>
</feature>
<feature type="region of interest" description="Disordered" evidence="2">
    <location>
        <begin position="50"/>
        <end position="86"/>
    </location>
</feature>
<dbReference type="PROSITE" id="PS50089">
    <property type="entry name" value="ZF_RING_2"/>
    <property type="match status" value="1"/>
</dbReference>
<feature type="compositionally biased region" description="Polar residues" evidence="2">
    <location>
        <begin position="239"/>
        <end position="254"/>
    </location>
</feature>
<sequence length="254" mass="27511">MSLQNAALEGGGPWLQGSGQQAGGMDWSMQAFSQLVAFSQREGFGLLDNPDAMNTTETADEGFSSSLERIRVSSLPSPRRQSPELRGDGQICGICSRLLRHKSPWSSQRMLVGNRDLPVIGVLACGHVFHADCLEKDVPETLKHDPPCPQCDQYKDASGKATSSAGVESVKVGNISLKTKFPKFGPQLWKRSLSSSKLNSSRQPGKGGSDVREKGFFQRSLSRKQFPFLARGVKDSGSSRKVSSPAQVSPENQT</sequence>
<accession>A0A9D4Z539</accession>
<evidence type="ECO:0000256" key="1">
    <source>
        <dbReference type="PROSITE-ProRule" id="PRU00175"/>
    </source>
</evidence>
<feature type="region of interest" description="Disordered" evidence="2">
    <location>
        <begin position="1"/>
        <end position="22"/>
    </location>
</feature>
<dbReference type="OrthoDB" id="1938835at2759"/>
<dbReference type="Proteomes" id="UP000886520">
    <property type="component" value="Chromosome 23"/>
</dbReference>
<dbReference type="PANTHER" id="PTHR31150">
    <property type="entry name" value="EXPRESSED PROTEIN"/>
    <property type="match status" value="1"/>
</dbReference>
<feature type="region of interest" description="Disordered" evidence="2">
    <location>
        <begin position="193"/>
        <end position="254"/>
    </location>
</feature>
<feature type="compositionally biased region" description="Polar residues" evidence="2">
    <location>
        <begin position="52"/>
        <end position="67"/>
    </location>
</feature>
<dbReference type="InterPro" id="IPR001841">
    <property type="entry name" value="Znf_RING"/>
</dbReference>
<organism evidence="4 5">
    <name type="scientific">Adiantum capillus-veneris</name>
    <name type="common">Maidenhair fern</name>
    <dbReference type="NCBI Taxonomy" id="13818"/>
    <lineage>
        <taxon>Eukaryota</taxon>
        <taxon>Viridiplantae</taxon>
        <taxon>Streptophyta</taxon>
        <taxon>Embryophyta</taxon>
        <taxon>Tracheophyta</taxon>
        <taxon>Polypodiopsida</taxon>
        <taxon>Polypodiidae</taxon>
        <taxon>Polypodiales</taxon>
        <taxon>Pteridineae</taxon>
        <taxon>Pteridaceae</taxon>
        <taxon>Vittarioideae</taxon>
        <taxon>Adiantum</taxon>
    </lineage>
</organism>
<feature type="compositionally biased region" description="Low complexity" evidence="2">
    <location>
        <begin position="193"/>
        <end position="202"/>
    </location>
</feature>
<evidence type="ECO:0000313" key="4">
    <source>
        <dbReference type="EMBL" id="KAI5061629.1"/>
    </source>
</evidence>
<proteinExistence type="predicted"/>
<dbReference type="EMBL" id="JABFUD020000023">
    <property type="protein sequence ID" value="KAI5061629.1"/>
    <property type="molecule type" value="Genomic_DNA"/>
</dbReference>
<evidence type="ECO:0000259" key="3">
    <source>
        <dbReference type="PROSITE" id="PS50089"/>
    </source>
</evidence>
<dbReference type="SMART" id="SM00184">
    <property type="entry name" value="RING"/>
    <property type="match status" value="1"/>
</dbReference>
<reference evidence="4" key="1">
    <citation type="submission" date="2021-01" db="EMBL/GenBank/DDBJ databases">
        <title>Adiantum capillus-veneris genome.</title>
        <authorList>
            <person name="Fang Y."/>
            <person name="Liao Q."/>
        </authorList>
    </citation>
    <scope>NUCLEOTIDE SEQUENCE</scope>
    <source>
        <strain evidence="4">H3</strain>
        <tissue evidence="4">Leaf</tissue>
    </source>
</reference>
<keyword evidence="1" id="KW-0862">Zinc</keyword>
<dbReference type="InterPro" id="IPR013083">
    <property type="entry name" value="Znf_RING/FYVE/PHD"/>
</dbReference>
<keyword evidence="5" id="KW-1185">Reference proteome</keyword>
<dbReference type="Gene3D" id="3.30.40.10">
    <property type="entry name" value="Zinc/RING finger domain, C3HC4 (zinc finger)"/>
    <property type="match status" value="1"/>
</dbReference>
<dbReference type="AlphaFoldDB" id="A0A9D4Z539"/>
<gene>
    <name evidence="4" type="ORF">GOP47_0024134</name>
</gene>
<name>A0A9D4Z539_ADICA</name>